<dbReference type="Proteomes" id="UP001141629">
    <property type="component" value="Unassembled WGS sequence"/>
</dbReference>
<dbReference type="PROSITE" id="PS50943">
    <property type="entry name" value="HTH_CROC1"/>
    <property type="match status" value="1"/>
</dbReference>
<gene>
    <name evidence="2" type="ORF">H7K45_07105</name>
</gene>
<dbReference type="Pfam" id="PF17765">
    <property type="entry name" value="MLTR_LBD"/>
    <property type="match status" value="1"/>
</dbReference>
<name>A0A9X2YXI7_9MYCO</name>
<accession>A0A9X2YXI7</accession>
<dbReference type="GO" id="GO:0003677">
    <property type="term" value="F:DNA binding"/>
    <property type="evidence" value="ECO:0007669"/>
    <property type="project" value="InterPro"/>
</dbReference>
<comment type="caution">
    <text evidence="2">The sequence shown here is derived from an EMBL/GenBank/DDBJ whole genome shotgun (WGS) entry which is preliminary data.</text>
</comment>
<evidence type="ECO:0000259" key="1">
    <source>
        <dbReference type="PROSITE" id="PS50943"/>
    </source>
</evidence>
<protein>
    <submittedName>
        <fullName evidence="2">Helix-turn-helix domain-containing protein</fullName>
    </submittedName>
</protein>
<dbReference type="AlphaFoldDB" id="A0A9X2YXI7"/>
<feature type="domain" description="HTH cro/C1-type" evidence="1">
    <location>
        <begin position="40"/>
        <end position="87"/>
    </location>
</feature>
<dbReference type="CDD" id="cd00093">
    <property type="entry name" value="HTH_XRE"/>
    <property type="match status" value="1"/>
</dbReference>
<dbReference type="InterPro" id="IPR041413">
    <property type="entry name" value="MLTR_LBD"/>
</dbReference>
<keyword evidence="3" id="KW-1185">Reference proteome</keyword>
<evidence type="ECO:0000313" key="2">
    <source>
        <dbReference type="EMBL" id="MCV7420303.1"/>
    </source>
</evidence>
<dbReference type="Pfam" id="PF13560">
    <property type="entry name" value="HTH_31"/>
    <property type="match status" value="1"/>
</dbReference>
<dbReference type="SMART" id="SM00530">
    <property type="entry name" value="HTH_XRE"/>
    <property type="match status" value="1"/>
</dbReference>
<sequence>MTATLDLRFEIREFLRSRRARVTPQTAGLPAYGGQRRVEGLRREEVAMLAGVSVDYYVRMERGGLAGASDDVLDALGRALRLSADEHEHLFHLARQSRLPGGPRQRTPVAAVRPALQQVLDAITGAPAVVRNGRHDVLAMNRPGRALFSPIFADHRRPANAARFVYTCPTEAEAFFVDYDRAATNAAAVLRMEVGCNPHDEELIALVGELSSCSERFRREWASRDVRLHGHGSKRLNHPVVGRLDLDFESMVLPTDPGLHLNVYTAPAGGPTADDLARLATWASEQPW</sequence>
<evidence type="ECO:0000313" key="3">
    <source>
        <dbReference type="Proteomes" id="UP001141629"/>
    </source>
</evidence>
<dbReference type="Gene3D" id="1.10.260.40">
    <property type="entry name" value="lambda repressor-like DNA-binding domains"/>
    <property type="match status" value="1"/>
</dbReference>
<organism evidence="2 3">
    <name type="scientific">Mycobacterium yunnanensis</name>
    <dbReference type="NCBI Taxonomy" id="368477"/>
    <lineage>
        <taxon>Bacteria</taxon>
        <taxon>Bacillati</taxon>
        <taxon>Actinomycetota</taxon>
        <taxon>Actinomycetes</taxon>
        <taxon>Mycobacteriales</taxon>
        <taxon>Mycobacteriaceae</taxon>
        <taxon>Mycobacterium</taxon>
    </lineage>
</organism>
<dbReference type="PANTHER" id="PTHR35010:SF2">
    <property type="entry name" value="BLL4672 PROTEIN"/>
    <property type="match status" value="1"/>
</dbReference>
<dbReference type="SUPFAM" id="SSF47413">
    <property type="entry name" value="lambda repressor-like DNA-binding domains"/>
    <property type="match status" value="1"/>
</dbReference>
<reference evidence="2" key="2">
    <citation type="journal article" date="2022" name="BMC Genomics">
        <title>Comparative genome analysis of mycobacteria focusing on tRNA and non-coding RNA.</title>
        <authorList>
            <person name="Behra P.R.K."/>
            <person name="Pettersson B.M.F."/>
            <person name="Ramesh M."/>
            <person name="Das S."/>
            <person name="Dasgupta S."/>
            <person name="Kirsebom L.A."/>
        </authorList>
    </citation>
    <scope>NUCLEOTIDE SEQUENCE</scope>
    <source>
        <strain evidence="2">DSM 44838</strain>
    </source>
</reference>
<dbReference type="InterPro" id="IPR010982">
    <property type="entry name" value="Lambda_DNA-bd_dom_sf"/>
</dbReference>
<proteinExistence type="predicted"/>
<dbReference type="EMBL" id="JACKVK010000004">
    <property type="protein sequence ID" value="MCV7420303.1"/>
    <property type="molecule type" value="Genomic_DNA"/>
</dbReference>
<reference evidence="2" key="1">
    <citation type="submission" date="2020-07" db="EMBL/GenBank/DDBJ databases">
        <authorList>
            <person name="Pettersson B.M.F."/>
            <person name="Behra P.R.K."/>
            <person name="Ramesh M."/>
            <person name="Das S."/>
            <person name="Dasgupta S."/>
            <person name="Kirsebom L.A."/>
        </authorList>
    </citation>
    <scope>NUCLEOTIDE SEQUENCE</scope>
    <source>
        <strain evidence="2">DSM 44838</strain>
    </source>
</reference>
<dbReference type="RefSeq" id="WP_263995076.1">
    <property type="nucleotide sequence ID" value="NZ_JACKVK010000004.1"/>
</dbReference>
<dbReference type="Gene3D" id="3.30.450.180">
    <property type="match status" value="1"/>
</dbReference>
<dbReference type="InterPro" id="IPR001387">
    <property type="entry name" value="Cro/C1-type_HTH"/>
</dbReference>
<dbReference type="PANTHER" id="PTHR35010">
    <property type="entry name" value="BLL4672 PROTEIN-RELATED"/>
    <property type="match status" value="1"/>
</dbReference>